<dbReference type="Proteomes" id="UP000321514">
    <property type="component" value="Unassembled WGS sequence"/>
</dbReference>
<dbReference type="EMBL" id="FOIB01000009">
    <property type="protein sequence ID" value="SEU33585.1"/>
    <property type="molecule type" value="Genomic_DNA"/>
</dbReference>
<sequence>MSIRERIRTFIVDTFFVDDFGDDDSFLRKGLIDSTGMMELVAFLESDLGIKLEDKELVPENLDSLTRVVAFVERKQNQRLPQAG</sequence>
<comment type="caution">
    <text evidence="2">The sequence shown here is derived from an EMBL/GenBank/DDBJ whole genome shotgun (WGS) entry which is preliminary data.</text>
</comment>
<name>A0A511T667_MYXFU</name>
<protein>
    <submittedName>
        <fullName evidence="3">Acyl carrier protein</fullName>
    </submittedName>
</protein>
<proteinExistence type="predicted"/>
<dbReference type="RefSeq" id="WP_046713040.1">
    <property type="nucleotide sequence ID" value="NZ_BJXR01000034.1"/>
</dbReference>
<dbReference type="Proteomes" id="UP000183760">
    <property type="component" value="Unassembled WGS sequence"/>
</dbReference>
<dbReference type="Gene3D" id="1.10.1200.10">
    <property type="entry name" value="ACP-like"/>
    <property type="match status" value="1"/>
</dbReference>
<organism evidence="2 5">
    <name type="scientific">Myxococcus fulvus</name>
    <dbReference type="NCBI Taxonomy" id="33"/>
    <lineage>
        <taxon>Bacteria</taxon>
        <taxon>Pseudomonadati</taxon>
        <taxon>Myxococcota</taxon>
        <taxon>Myxococcia</taxon>
        <taxon>Myxococcales</taxon>
        <taxon>Cystobacterineae</taxon>
        <taxon>Myxococcaceae</taxon>
        <taxon>Myxococcus</taxon>
    </lineage>
</organism>
<feature type="domain" description="Carrier" evidence="1">
    <location>
        <begin position="1"/>
        <end position="76"/>
    </location>
</feature>
<accession>A0A511T667</accession>
<keyword evidence="4" id="KW-1185">Reference proteome</keyword>
<dbReference type="OrthoDB" id="2625323at2"/>
<reference evidence="2 5" key="2">
    <citation type="submission" date="2019-07" db="EMBL/GenBank/DDBJ databases">
        <title>Whole genome shotgun sequence of Myxococcus fulvus NBRC 100333.</title>
        <authorList>
            <person name="Hosoyama A."/>
            <person name="Uohara A."/>
            <person name="Ohji S."/>
            <person name="Ichikawa N."/>
        </authorList>
    </citation>
    <scope>NUCLEOTIDE SEQUENCE [LARGE SCALE GENOMIC DNA]</scope>
    <source>
        <strain evidence="2 5">NBRC 100333</strain>
    </source>
</reference>
<dbReference type="InterPro" id="IPR036736">
    <property type="entry name" value="ACP-like_sf"/>
</dbReference>
<evidence type="ECO:0000259" key="1">
    <source>
        <dbReference type="PROSITE" id="PS50075"/>
    </source>
</evidence>
<dbReference type="PROSITE" id="PS50075">
    <property type="entry name" value="CARRIER"/>
    <property type="match status" value="1"/>
</dbReference>
<dbReference type="STRING" id="1334629.MFUL124B02_17490"/>
<dbReference type="EMBL" id="BJXR01000034">
    <property type="protein sequence ID" value="GEN09666.1"/>
    <property type="molecule type" value="Genomic_DNA"/>
</dbReference>
<dbReference type="AlphaFoldDB" id="A0A511T667"/>
<dbReference type="InterPro" id="IPR009081">
    <property type="entry name" value="PP-bd_ACP"/>
</dbReference>
<evidence type="ECO:0000313" key="2">
    <source>
        <dbReference type="EMBL" id="GEN09666.1"/>
    </source>
</evidence>
<evidence type="ECO:0000313" key="3">
    <source>
        <dbReference type="EMBL" id="SEU33585.1"/>
    </source>
</evidence>
<evidence type="ECO:0000313" key="4">
    <source>
        <dbReference type="Proteomes" id="UP000183760"/>
    </source>
</evidence>
<gene>
    <name evidence="2" type="ORF">MFU01_47030</name>
    <name evidence="3" type="ORF">SAMN05443572_109319</name>
</gene>
<reference evidence="3 4" key="1">
    <citation type="submission" date="2016-10" db="EMBL/GenBank/DDBJ databases">
        <authorList>
            <person name="Varghese N."/>
            <person name="Submissions S."/>
        </authorList>
    </citation>
    <scope>NUCLEOTIDE SEQUENCE [LARGE SCALE GENOMIC DNA]</scope>
    <source>
        <strain evidence="3 4">DSM 16525</strain>
    </source>
</reference>
<evidence type="ECO:0000313" key="5">
    <source>
        <dbReference type="Proteomes" id="UP000321514"/>
    </source>
</evidence>
<dbReference type="SUPFAM" id="SSF47336">
    <property type="entry name" value="ACP-like"/>
    <property type="match status" value="1"/>
</dbReference>